<dbReference type="Proteomes" id="UP000219048">
    <property type="component" value="Unassembled WGS sequence"/>
</dbReference>
<dbReference type="EMBL" id="OBEH01000001">
    <property type="protein sequence ID" value="SNY95475.1"/>
    <property type="molecule type" value="Genomic_DNA"/>
</dbReference>
<reference evidence="4" key="1">
    <citation type="submission" date="2017-09" db="EMBL/GenBank/DDBJ databases">
        <authorList>
            <person name="Varghese N."/>
            <person name="Submissions S."/>
        </authorList>
    </citation>
    <scope>NUCLEOTIDE SEQUENCE [LARGE SCALE GENOMIC DNA]</scope>
    <source>
        <strain evidence="4">DSM 25885</strain>
    </source>
</reference>
<evidence type="ECO:0000313" key="4">
    <source>
        <dbReference type="Proteomes" id="UP000219048"/>
    </source>
</evidence>
<gene>
    <name evidence="3" type="ORF">SAMN06265377_1144</name>
</gene>
<proteinExistence type="predicted"/>
<evidence type="ECO:0000256" key="1">
    <source>
        <dbReference type="SAM" id="SignalP"/>
    </source>
</evidence>
<accession>A0A285ME73</accession>
<name>A0A285ME73_9FLAO</name>
<feature type="domain" description="GH29D-like beta-sandwich" evidence="2">
    <location>
        <begin position="63"/>
        <end position="118"/>
    </location>
</feature>
<evidence type="ECO:0000313" key="3">
    <source>
        <dbReference type="EMBL" id="SNY95475.1"/>
    </source>
</evidence>
<dbReference type="AlphaFoldDB" id="A0A285ME73"/>
<feature type="chain" id="PRO_5012922225" evidence="1">
    <location>
        <begin position="36"/>
        <end position="284"/>
    </location>
</feature>
<keyword evidence="4" id="KW-1185">Reference proteome</keyword>
<evidence type="ECO:0000259" key="2">
    <source>
        <dbReference type="Pfam" id="PF13290"/>
    </source>
</evidence>
<keyword evidence="1" id="KW-0732">Signal</keyword>
<dbReference type="PROSITE" id="PS51257">
    <property type="entry name" value="PROKAR_LIPOPROTEIN"/>
    <property type="match status" value="1"/>
</dbReference>
<dbReference type="Pfam" id="PF13290">
    <property type="entry name" value="CHB_HEX_C_1"/>
    <property type="match status" value="1"/>
</dbReference>
<dbReference type="OrthoDB" id="9806464at2"/>
<protein>
    <submittedName>
        <fullName evidence="3">Chitobiase/beta-hexosaminidase C-terminal domain-containing protein</fullName>
    </submittedName>
</protein>
<dbReference type="InterPro" id="IPR059177">
    <property type="entry name" value="GH29D-like_dom"/>
</dbReference>
<feature type="signal peptide" evidence="1">
    <location>
        <begin position="1"/>
        <end position="35"/>
    </location>
</feature>
<sequence>MMVRLCNAINPRRRLKKTNCILVLVFFSCMSMVSCQSEKPVFLSADTIQLATPKIEADSILFKNSASVKIDLAYEGVTIRYTLDGSSVTSNSLIYETPLTINSNAQLKVKAFHSDFKPSEELGMVIRKMKKDISKTEISVDPEPNQNYYGNGAKTLIDGQKGTVAYRNGNKWLGFQSKNVEVYLKFPEPIALEKIMLSALQDQGAWIFMPRSITINAEGNPVGAIEVKNSANTDRVKMNFIEIPLKKRKYKELTITITSLDEIPEWHQGKGTLPWSFLDEILVE</sequence>
<organism evidence="3 4">
    <name type="scientific">Flagellimonas pacifica</name>
    <dbReference type="NCBI Taxonomy" id="1247520"/>
    <lineage>
        <taxon>Bacteria</taxon>
        <taxon>Pseudomonadati</taxon>
        <taxon>Bacteroidota</taxon>
        <taxon>Flavobacteriia</taxon>
        <taxon>Flavobacteriales</taxon>
        <taxon>Flavobacteriaceae</taxon>
        <taxon>Flagellimonas</taxon>
    </lineage>
</organism>